<dbReference type="EMBL" id="CM003103">
    <property type="protein sequence ID" value="KUI70870.1"/>
    <property type="molecule type" value="Genomic_DNA"/>
</dbReference>
<evidence type="ECO:0000313" key="2">
    <source>
        <dbReference type="Proteomes" id="UP000078559"/>
    </source>
</evidence>
<gene>
    <name evidence="1" type="ORF">VM1G_06222</name>
</gene>
<keyword evidence="2" id="KW-1185">Reference proteome</keyword>
<sequence>MKPAIFAILVLALIVITYGMNISNLPLPLALALTLTLIPNATKTLESHNIWLPSPESFAAGPPDMIDNLNTTNCTVEAQKFVESGLDINDLVRVTIHATAATTEDDTEAVVVVVKSDSDGVKKDCGRCGTCQKVCFGTFWFLPLYAIVLEILSGQGDEAGDDNGKTKHKRVSKRWESEHVLAWYPPDVDC</sequence>
<protein>
    <submittedName>
        <fullName evidence="1">Uncharacterized protein</fullName>
    </submittedName>
</protein>
<dbReference type="Proteomes" id="UP000078559">
    <property type="component" value="Chromosome 6"/>
</dbReference>
<dbReference type="AlphaFoldDB" id="A0A194W496"/>
<name>A0A194W496_CYTMA</name>
<accession>A0A194W496</accession>
<evidence type="ECO:0000313" key="1">
    <source>
        <dbReference type="EMBL" id="KUI70870.1"/>
    </source>
</evidence>
<organism evidence="1 2">
    <name type="scientific">Cytospora mali</name>
    <name type="common">Apple Valsa canker fungus</name>
    <name type="synonym">Valsa mali</name>
    <dbReference type="NCBI Taxonomy" id="578113"/>
    <lineage>
        <taxon>Eukaryota</taxon>
        <taxon>Fungi</taxon>
        <taxon>Dikarya</taxon>
        <taxon>Ascomycota</taxon>
        <taxon>Pezizomycotina</taxon>
        <taxon>Sordariomycetes</taxon>
        <taxon>Sordariomycetidae</taxon>
        <taxon>Diaporthales</taxon>
        <taxon>Cytosporaceae</taxon>
        <taxon>Cytospora</taxon>
    </lineage>
</organism>
<reference evidence="1" key="1">
    <citation type="submission" date="2014-12" db="EMBL/GenBank/DDBJ databases">
        <title>Genome Sequence of Valsa Canker Pathogens Uncovers a Specific Adaption of Colonization on Woody Bark.</title>
        <authorList>
            <person name="Yin Z."/>
            <person name="Liu H."/>
            <person name="Gao X."/>
            <person name="Li Z."/>
            <person name="Song N."/>
            <person name="Ke X."/>
            <person name="Dai Q."/>
            <person name="Wu Y."/>
            <person name="Sun Y."/>
            <person name="Xu J.-R."/>
            <person name="Kang Z.K."/>
            <person name="Wang L."/>
            <person name="Huang L."/>
        </authorList>
    </citation>
    <scope>NUCLEOTIDE SEQUENCE [LARGE SCALE GENOMIC DNA]</scope>
    <source>
        <strain evidence="1">03-8</strain>
    </source>
</reference>
<proteinExistence type="predicted"/>